<evidence type="ECO:0000256" key="3">
    <source>
        <dbReference type="ARBA" id="ARBA00023002"/>
    </source>
</evidence>
<gene>
    <name evidence="5" type="ORF">DVS28_a2391</name>
</gene>
<dbReference type="InterPro" id="IPR036318">
    <property type="entry name" value="FAD-bd_PCMH-like_sf"/>
</dbReference>
<reference evidence="5 6" key="1">
    <citation type="submission" date="2018-09" db="EMBL/GenBank/DDBJ databases">
        <title>Complete genome sequence of Euzebya sp. DY32-46 isolated from seawater of Pacific Ocean.</title>
        <authorList>
            <person name="Xu L."/>
            <person name="Wu Y.-H."/>
            <person name="Xu X.-W."/>
        </authorList>
    </citation>
    <scope>NUCLEOTIDE SEQUENCE [LARGE SCALE GENOMIC DNA]</scope>
    <source>
        <strain evidence="5 6">DY32-46</strain>
    </source>
</reference>
<evidence type="ECO:0000256" key="2">
    <source>
        <dbReference type="ARBA" id="ARBA00022827"/>
    </source>
</evidence>
<dbReference type="InterPro" id="IPR051312">
    <property type="entry name" value="Diverse_Substr_Oxidored"/>
</dbReference>
<dbReference type="InterPro" id="IPR016169">
    <property type="entry name" value="FAD-bd_PCMH_sub2"/>
</dbReference>
<keyword evidence="2" id="KW-0274">FAD</keyword>
<protein>
    <submittedName>
        <fullName evidence="5">Carbon monoxide dehydrogenase medium chain</fullName>
    </submittedName>
</protein>
<dbReference type="Gene3D" id="3.30.465.10">
    <property type="match status" value="1"/>
</dbReference>
<evidence type="ECO:0000256" key="1">
    <source>
        <dbReference type="ARBA" id="ARBA00022630"/>
    </source>
</evidence>
<dbReference type="SUPFAM" id="SSF55447">
    <property type="entry name" value="CO dehydrogenase flavoprotein C-terminal domain-like"/>
    <property type="match status" value="1"/>
</dbReference>
<dbReference type="OrthoDB" id="9793944at2"/>
<keyword evidence="6" id="KW-1185">Reference proteome</keyword>
<dbReference type="Gene3D" id="3.30.43.10">
    <property type="entry name" value="Uridine Diphospho-n-acetylenolpyruvylglucosamine Reductase, domain 2"/>
    <property type="match status" value="1"/>
</dbReference>
<dbReference type="KEGG" id="euz:DVS28_a2391"/>
<evidence type="ECO:0000313" key="6">
    <source>
        <dbReference type="Proteomes" id="UP000264006"/>
    </source>
</evidence>
<dbReference type="PANTHER" id="PTHR42659">
    <property type="entry name" value="XANTHINE DEHYDROGENASE SUBUNIT C-RELATED"/>
    <property type="match status" value="1"/>
</dbReference>
<dbReference type="SUPFAM" id="SSF56176">
    <property type="entry name" value="FAD-binding/transporter-associated domain-like"/>
    <property type="match status" value="1"/>
</dbReference>
<accession>A0A346XXX5</accession>
<dbReference type="PANTHER" id="PTHR42659:SF2">
    <property type="entry name" value="XANTHINE DEHYDROGENASE SUBUNIT C-RELATED"/>
    <property type="match status" value="1"/>
</dbReference>
<dbReference type="GO" id="GO:0071949">
    <property type="term" value="F:FAD binding"/>
    <property type="evidence" value="ECO:0007669"/>
    <property type="project" value="InterPro"/>
</dbReference>
<name>A0A346XXX5_9ACTN</name>
<dbReference type="Pfam" id="PF00941">
    <property type="entry name" value="FAD_binding_5"/>
    <property type="match status" value="1"/>
</dbReference>
<dbReference type="PROSITE" id="PS51387">
    <property type="entry name" value="FAD_PCMH"/>
    <property type="match status" value="1"/>
</dbReference>
<dbReference type="SMART" id="SM01092">
    <property type="entry name" value="CO_deh_flav_C"/>
    <property type="match status" value="1"/>
</dbReference>
<dbReference type="FunFam" id="3.30.465.10:FF:000017">
    <property type="entry name" value="Xanthine dehydrogenase, FAD binding subunit"/>
    <property type="match status" value="1"/>
</dbReference>
<dbReference type="Proteomes" id="UP000264006">
    <property type="component" value="Chromosome"/>
</dbReference>
<keyword evidence="3" id="KW-0560">Oxidoreductase</keyword>
<dbReference type="InterPro" id="IPR002346">
    <property type="entry name" value="Mopterin_DH_FAD-bd"/>
</dbReference>
<keyword evidence="1" id="KW-0285">Flavoprotein</keyword>
<feature type="domain" description="FAD-binding PCMH-type" evidence="4">
    <location>
        <begin position="1"/>
        <end position="176"/>
    </location>
</feature>
<organism evidence="5 6">
    <name type="scientific">Euzebya pacifica</name>
    <dbReference type="NCBI Taxonomy" id="1608957"/>
    <lineage>
        <taxon>Bacteria</taxon>
        <taxon>Bacillati</taxon>
        <taxon>Actinomycetota</taxon>
        <taxon>Nitriliruptoria</taxon>
        <taxon>Euzebyales</taxon>
    </lineage>
</organism>
<dbReference type="InterPro" id="IPR036683">
    <property type="entry name" value="CO_DH_flav_C_dom_sf"/>
</dbReference>
<dbReference type="InterPro" id="IPR005107">
    <property type="entry name" value="CO_DH_flav_C"/>
</dbReference>
<dbReference type="RefSeq" id="WP_114591626.1">
    <property type="nucleotide sequence ID" value="NZ_CP031165.1"/>
</dbReference>
<dbReference type="EMBL" id="CP031165">
    <property type="protein sequence ID" value="AXV07072.1"/>
    <property type="molecule type" value="Genomic_DNA"/>
</dbReference>
<dbReference type="Gene3D" id="3.30.390.50">
    <property type="entry name" value="CO dehydrogenase flavoprotein, C-terminal domain"/>
    <property type="match status" value="1"/>
</dbReference>
<proteinExistence type="predicted"/>
<evidence type="ECO:0000313" key="5">
    <source>
        <dbReference type="EMBL" id="AXV07072.1"/>
    </source>
</evidence>
<dbReference type="GO" id="GO:0016491">
    <property type="term" value="F:oxidoreductase activity"/>
    <property type="evidence" value="ECO:0007669"/>
    <property type="project" value="UniProtKB-KW"/>
</dbReference>
<dbReference type="Pfam" id="PF03450">
    <property type="entry name" value="CO_deh_flav_C"/>
    <property type="match status" value="1"/>
</dbReference>
<dbReference type="InterPro" id="IPR016167">
    <property type="entry name" value="FAD-bd_PCMH_sub1"/>
</dbReference>
<dbReference type="AlphaFoldDB" id="A0A346XXX5"/>
<dbReference type="InterPro" id="IPR016166">
    <property type="entry name" value="FAD-bd_PCMH"/>
</dbReference>
<sequence>MIPATFDYVRVTSVADAVQALSSAEDAKLLAGGHSLLPLMKLRLAYPETLIDIGRVEEMKGVREDGNRLVIGAATTHYDVLSNPLVQQHCGVIADVTAKVGDPQVRHRGTHGGSLAHGDAASDMPAMALSLGARFVAEGPNGRRDIKASDFFSDYLETALAPDEVLVEVSWPKLPDGARWNYQKFTRVTQGWAIVGALAVVAGNGSIDHAHIGLTNMGSTPVRASGVEAALAGLDTGDRAAIDAACEQAAEGTSPPSDLNGDAAYRQHLARVLTRRAVRAALS</sequence>
<evidence type="ECO:0000259" key="4">
    <source>
        <dbReference type="PROSITE" id="PS51387"/>
    </source>
</evidence>